<feature type="signal peptide" evidence="1">
    <location>
        <begin position="1"/>
        <end position="24"/>
    </location>
</feature>
<comment type="caution">
    <text evidence="2">The sequence shown here is derived from an EMBL/GenBank/DDBJ whole genome shotgun (WGS) entry which is preliminary data.</text>
</comment>
<evidence type="ECO:0000256" key="1">
    <source>
        <dbReference type="SAM" id="SignalP"/>
    </source>
</evidence>
<evidence type="ECO:0000313" key="3">
    <source>
        <dbReference type="Proteomes" id="UP001157134"/>
    </source>
</evidence>
<dbReference type="Proteomes" id="UP001157134">
    <property type="component" value="Unassembled WGS sequence"/>
</dbReference>
<dbReference type="Gene3D" id="3.40.630.20">
    <property type="entry name" value="Peptidase C15, pyroglutamyl peptidase I-like"/>
    <property type="match status" value="1"/>
</dbReference>
<gene>
    <name evidence="2" type="ORF">tloyanaT_30810</name>
</gene>
<evidence type="ECO:0008006" key="4">
    <source>
        <dbReference type="Google" id="ProtNLM"/>
    </source>
</evidence>
<dbReference type="RefSeq" id="WP_284300235.1">
    <property type="nucleotide sequence ID" value="NZ_BSSV01000007.1"/>
</dbReference>
<sequence length="390" mass="44247">MKTLTKYSFAWIATCCLFSVPSFANYTQSTVEELRINKAKQKMPSVVNRLNARVSEFDDQINKARKYTTLMQLVLRHGDLLWQDAVTSYKDSGDQDDRALYWARLQMTSSLRQARAFKSLLPDQQAKLLWQFELLSRGQADVKFDRNTQKRILVTGFDPFFLDRHLDQSNPSGANALALDDVVISANGISAEIETLIVPVRFKDFDQGMIETLLTPYFAKQNVDMVVTVSMGREDFDLEHFPGLRRSAKAPDNLNVFTGADAETPLAPLLNNKPLNGPEFVRFSLPYKAMQNATGQYKVNDNRFVQTVAKGEFYPQRLDELRNETSVQGSGGGYLSNEISYRSILLRNDYAPVMPVGHIHTPRIKAYEPEKTQAIIEQIKRMLGLAITEI</sequence>
<feature type="chain" id="PRO_5047204846" description="Pyrrolidone-carboxylate peptidase" evidence="1">
    <location>
        <begin position="25"/>
        <end position="390"/>
    </location>
</feature>
<reference evidence="2 3" key="1">
    <citation type="submission" date="2023-03" db="EMBL/GenBank/DDBJ databases">
        <title>Thalassotalea loyana LMG 22536T draft genome sequence.</title>
        <authorList>
            <person name="Sawabe T."/>
        </authorList>
    </citation>
    <scope>NUCLEOTIDE SEQUENCE [LARGE SCALE GENOMIC DNA]</scope>
    <source>
        <strain evidence="2 3">LMG 22536</strain>
    </source>
</reference>
<organism evidence="2 3">
    <name type="scientific">Thalassotalea loyana</name>
    <dbReference type="NCBI Taxonomy" id="280483"/>
    <lineage>
        <taxon>Bacteria</taxon>
        <taxon>Pseudomonadati</taxon>
        <taxon>Pseudomonadota</taxon>
        <taxon>Gammaproteobacteria</taxon>
        <taxon>Alteromonadales</taxon>
        <taxon>Colwelliaceae</taxon>
        <taxon>Thalassotalea</taxon>
    </lineage>
</organism>
<protein>
    <recommendedName>
        <fullName evidence="4">Pyrrolidone-carboxylate peptidase</fullName>
    </recommendedName>
</protein>
<evidence type="ECO:0000313" key="2">
    <source>
        <dbReference type="EMBL" id="GLX86828.1"/>
    </source>
</evidence>
<dbReference type="InterPro" id="IPR036440">
    <property type="entry name" value="Peptidase_C15-like_sf"/>
</dbReference>
<keyword evidence="1" id="KW-0732">Signal</keyword>
<keyword evidence="3" id="KW-1185">Reference proteome</keyword>
<proteinExistence type="predicted"/>
<dbReference type="SUPFAM" id="SSF53182">
    <property type="entry name" value="Pyrrolidone carboxyl peptidase (pyroglutamate aminopeptidase)"/>
    <property type="match status" value="1"/>
</dbReference>
<name>A0ABQ6HFD7_9GAMM</name>
<dbReference type="EMBL" id="BSSV01000007">
    <property type="protein sequence ID" value="GLX86828.1"/>
    <property type="molecule type" value="Genomic_DNA"/>
</dbReference>
<accession>A0ABQ6HFD7</accession>